<dbReference type="InterPro" id="IPR050859">
    <property type="entry name" value="Class-I_PLP-dep_aminotransf"/>
</dbReference>
<dbReference type="GO" id="GO:0030170">
    <property type="term" value="F:pyridoxal phosphate binding"/>
    <property type="evidence" value="ECO:0007669"/>
    <property type="project" value="InterPro"/>
</dbReference>
<dbReference type="Proteomes" id="UP000799770">
    <property type="component" value="Unassembled WGS sequence"/>
</dbReference>
<keyword evidence="5" id="KW-0663">Pyridoxal phosphate</keyword>
<dbReference type="Pfam" id="PF00155">
    <property type="entry name" value="Aminotran_1_2"/>
    <property type="match status" value="1"/>
</dbReference>
<comment type="cofactor">
    <cofactor evidence="1">
        <name>pyridoxal 5'-phosphate</name>
        <dbReference type="ChEBI" id="CHEBI:597326"/>
    </cofactor>
</comment>
<name>A0A6A5Z1H3_9PLEO</name>
<dbReference type="SUPFAM" id="SSF53383">
    <property type="entry name" value="PLP-dependent transferases"/>
    <property type="match status" value="1"/>
</dbReference>
<dbReference type="CDD" id="cd00609">
    <property type="entry name" value="AAT_like"/>
    <property type="match status" value="1"/>
</dbReference>
<evidence type="ECO:0000313" key="8">
    <source>
        <dbReference type="EMBL" id="KAF2112248.1"/>
    </source>
</evidence>
<keyword evidence="9" id="KW-1185">Reference proteome</keyword>
<dbReference type="GO" id="GO:0006571">
    <property type="term" value="P:tyrosine biosynthetic process"/>
    <property type="evidence" value="ECO:0007669"/>
    <property type="project" value="TreeGrafter"/>
</dbReference>
<evidence type="ECO:0000256" key="4">
    <source>
        <dbReference type="ARBA" id="ARBA00022679"/>
    </source>
</evidence>
<dbReference type="PANTHER" id="PTHR42790">
    <property type="entry name" value="AMINOTRANSFERASE"/>
    <property type="match status" value="1"/>
</dbReference>
<dbReference type="GO" id="GO:0019878">
    <property type="term" value="P:lysine biosynthetic process via aminoadipic acid"/>
    <property type="evidence" value="ECO:0007669"/>
    <property type="project" value="TreeGrafter"/>
</dbReference>
<feature type="non-terminal residue" evidence="8">
    <location>
        <position position="494"/>
    </location>
</feature>
<organism evidence="8 9">
    <name type="scientific">Lophiotrema nucula</name>
    <dbReference type="NCBI Taxonomy" id="690887"/>
    <lineage>
        <taxon>Eukaryota</taxon>
        <taxon>Fungi</taxon>
        <taxon>Dikarya</taxon>
        <taxon>Ascomycota</taxon>
        <taxon>Pezizomycotina</taxon>
        <taxon>Dothideomycetes</taxon>
        <taxon>Pleosporomycetidae</taxon>
        <taxon>Pleosporales</taxon>
        <taxon>Lophiotremataceae</taxon>
        <taxon>Lophiotrema</taxon>
    </lineage>
</organism>
<dbReference type="OrthoDB" id="691673at2759"/>
<evidence type="ECO:0000259" key="7">
    <source>
        <dbReference type="Pfam" id="PF00155"/>
    </source>
</evidence>
<sequence length="494" mass="55011">MFQQKLAAIASKRASAGPLPPGSAPYTSSTHFRVNNYDDRPKAKRWDQHFSTEASQHRGSALRAAAKGVPESTITLGTARPSSEFYPWQLMTMYAESPSAPIDPIVSMTCSKGEDAYDLAVAFNYSSATGSPQILRFITEHVEMMHSPQYSDWETIMTCGSTSATDLAFRIFCDCDDWILVEERTYPGTVCAARNQGLKMVGVKMDGQGLMPEDLERILDGWDAVKGRKPSLLYMIPTGHNPTGATQGLARRNAIYAIAEKHNLYIVEDDPYMFLQLGEPGASESSQEPLDEYIAKLPPSYLSLDVSGRVLRMDSTSKILAPGLRLGWITGSAQVIEKFVNTSELSVNAPNGPSQVMLYKLLEESWGHEGFMRWLQQLSARYRRRRDMLVEACQRHLPHDLCSWIIPREGMFVWVRLAVPKQSIEVEETTSQSLLAIEDQVYQQARTNGVLLSKGSWFTGDPTSTTNVAFRITFAAAPESDLQEAARRFGEAVR</sequence>
<feature type="domain" description="Aminotransferase class I/classII large" evidence="7">
    <location>
        <begin position="151"/>
        <end position="489"/>
    </location>
</feature>
<evidence type="ECO:0000256" key="3">
    <source>
        <dbReference type="ARBA" id="ARBA00022576"/>
    </source>
</evidence>
<gene>
    <name evidence="8" type="ORF">BDV96DRAFT_451366</name>
</gene>
<comment type="similarity">
    <text evidence="2">Belongs to the class-I pyridoxal-phosphate-dependent aminotransferase family.</text>
</comment>
<evidence type="ECO:0000313" key="9">
    <source>
        <dbReference type="Proteomes" id="UP000799770"/>
    </source>
</evidence>
<dbReference type="GO" id="GO:0008793">
    <property type="term" value="F:aromatic-amino-acid transaminase activity"/>
    <property type="evidence" value="ECO:0007669"/>
    <property type="project" value="TreeGrafter"/>
</dbReference>
<evidence type="ECO:0000256" key="1">
    <source>
        <dbReference type="ARBA" id="ARBA00001933"/>
    </source>
</evidence>
<dbReference type="GO" id="GO:0009074">
    <property type="term" value="P:aromatic amino acid family catabolic process"/>
    <property type="evidence" value="ECO:0007669"/>
    <property type="project" value="TreeGrafter"/>
</dbReference>
<evidence type="ECO:0000256" key="5">
    <source>
        <dbReference type="ARBA" id="ARBA00022898"/>
    </source>
</evidence>
<dbReference type="AlphaFoldDB" id="A0A6A5Z1H3"/>
<proteinExistence type="inferred from homology"/>
<dbReference type="Gene3D" id="3.40.640.10">
    <property type="entry name" value="Type I PLP-dependent aspartate aminotransferase-like (Major domain)"/>
    <property type="match status" value="1"/>
</dbReference>
<feature type="region of interest" description="Disordered" evidence="6">
    <location>
        <begin position="11"/>
        <end position="32"/>
    </location>
</feature>
<keyword evidence="3" id="KW-0032">Aminotransferase</keyword>
<dbReference type="GO" id="GO:0047536">
    <property type="term" value="F:2-aminoadipate transaminase activity"/>
    <property type="evidence" value="ECO:0007669"/>
    <property type="project" value="TreeGrafter"/>
</dbReference>
<keyword evidence="4 8" id="KW-0808">Transferase</keyword>
<dbReference type="PANTHER" id="PTHR42790:SF21">
    <property type="entry name" value="AROMATIC_AMINOADIPATE AMINOTRANSFERASE 1"/>
    <property type="match status" value="1"/>
</dbReference>
<evidence type="ECO:0000256" key="6">
    <source>
        <dbReference type="SAM" id="MobiDB-lite"/>
    </source>
</evidence>
<accession>A0A6A5Z1H3</accession>
<dbReference type="InterPro" id="IPR004839">
    <property type="entry name" value="Aminotransferase_I/II_large"/>
</dbReference>
<dbReference type="EMBL" id="ML977331">
    <property type="protein sequence ID" value="KAF2112248.1"/>
    <property type="molecule type" value="Genomic_DNA"/>
</dbReference>
<protein>
    <submittedName>
        <fullName evidence="8">Pyridoxal phosphate-dependent transferase</fullName>
    </submittedName>
</protein>
<reference evidence="8" key="1">
    <citation type="journal article" date="2020" name="Stud. Mycol.">
        <title>101 Dothideomycetes genomes: a test case for predicting lifestyles and emergence of pathogens.</title>
        <authorList>
            <person name="Haridas S."/>
            <person name="Albert R."/>
            <person name="Binder M."/>
            <person name="Bloem J."/>
            <person name="Labutti K."/>
            <person name="Salamov A."/>
            <person name="Andreopoulos B."/>
            <person name="Baker S."/>
            <person name="Barry K."/>
            <person name="Bills G."/>
            <person name="Bluhm B."/>
            <person name="Cannon C."/>
            <person name="Castanera R."/>
            <person name="Culley D."/>
            <person name="Daum C."/>
            <person name="Ezra D."/>
            <person name="Gonzalez J."/>
            <person name="Henrissat B."/>
            <person name="Kuo A."/>
            <person name="Liang C."/>
            <person name="Lipzen A."/>
            <person name="Lutzoni F."/>
            <person name="Magnuson J."/>
            <person name="Mondo S."/>
            <person name="Nolan M."/>
            <person name="Ohm R."/>
            <person name="Pangilinan J."/>
            <person name="Park H.-J."/>
            <person name="Ramirez L."/>
            <person name="Alfaro M."/>
            <person name="Sun H."/>
            <person name="Tritt A."/>
            <person name="Yoshinaga Y."/>
            <person name="Zwiers L.-H."/>
            <person name="Turgeon B."/>
            <person name="Goodwin S."/>
            <person name="Spatafora J."/>
            <person name="Crous P."/>
            <person name="Grigoriev I."/>
        </authorList>
    </citation>
    <scope>NUCLEOTIDE SEQUENCE</scope>
    <source>
        <strain evidence="8">CBS 627.86</strain>
    </source>
</reference>
<dbReference type="InterPro" id="IPR015424">
    <property type="entry name" value="PyrdxlP-dep_Trfase"/>
</dbReference>
<evidence type="ECO:0000256" key="2">
    <source>
        <dbReference type="ARBA" id="ARBA00007441"/>
    </source>
</evidence>
<dbReference type="InterPro" id="IPR015421">
    <property type="entry name" value="PyrdxlP-dep_Trfase_major"/>
</dbReference>